<dbReference type="Proteomes" id="UP000238605">
    <property type="component" value="Unassembled WGS sequence"/>
</dbReference>
<feature type="transmembrane region" description="Helical" evidence="1">
    <location>
        <begin position="71"/>
        <end position="89"/>
    </location>
</feature>
<keyword evidence="1" id="KW-0472">Membrane</keyword>
<evidence type="ECO:0008006" key="4">
    <source>
        <dbReference type="Google" id="ProtNLM"/>
    </source>
</evidence>
<dbReference type="PANTHER" id="PTHR34300">
    <property type="entry name" value="QUEUOSINE PRECURSOR TRANSPORTER-RELATED"/>
    <property type="match status" value="1"/>
</dbReference>
<dbReference type="PANTHER" id="PTHR34300:SF1">
    <property type="entry name" value="QUEUOSINE PRECURSOR TRANSPORTER"/>
    <property type="match status" value="1"/>
</dbReference>
<gene>
    <name evidence="2" type="ORF">C1704_04850</name>
</gene>
<sequence>MAAVIVLSNVLVQFVINDWLTWGAFTYPLIFLVTDLTNRAVGPVAARKVVAVGFVVAVAVSLWLAPWRIAVASGAAFLAAQALDIAVFNRLRQASWWKAPLIGSVLASVLDTAIFFYIAFAGSEFDWVTLGAGDLAVKWLMAVVLLAPYRAMLPHLQAWVPAAR</sequence>
<feature type="transmembrane region" description="Helical" evidence="1">
    <location>
        <begin position="49"/>
        <end position="65"/>
    </location>
</feature>
<name>A0A2S5SXU5_9BURK</name>
<protein>
    <recommendedName>
        <fullName evidence="4">Queuosine precursor transporter</fullName>
    </recommendedName>
</protein>
<comment type="caution">
    <text evidence="2">The sequence shown here is derived from an EMBL/GenBank/DDBJ whole genome shotgun (WGS) entry which is preliminary data.</text>
</comment>
<keyword evidence="1" id="KW-0812">Transmembrane</keyword>
<feature type="transmembrane region" description="Helical" evidence="1">
    <location>
        <begin position="101"/>
        <end position="121"/>
    </location>
</feature>
<reference evidence="2 3" key="1">
    <citation type="submission" date="2018-02" db="EMBL/GenBank/DDBJ databases">
        <title>Reclassifiation of [Polyangium] brachysporum DSM 7029 as Guopingzhaonella breviflexa gen. nov., sp. nov., a member of the family Comamonadaceae.</title>
        <authorList>
            <person name="Tang B."/>
        </authorList>
    </citation>
    <scope>NUCLEOTIDE SEQUENCE [LARGE SCALE GENOMIC DNA]</scope>
    <source>
        <strain evidence="2 3">BCRC 80649</strain>
    </source>
</reference>
<feature type="transmembrane region" description="Helical" evidence="1">
    <location>
        <begin position="19"/>
        <end position="37"/>
    </location>
</feature>
<feature type="transmembrane region" description="Helical" evidence="1">
    <location>
        <begin position="127"/>
        <end position="147"/>
    </location>
</feature>
<keyword evidence="1" id="KW-1133">Transmembrane helix</keyword>
<accession>A0A2S5SXU5</accession>
<dbReference type="Pfam" id="PF02592">
    <property type="entry name" value="Vut_1"/>
    <property type="match status" value="1"/>
</dbReference>
<organism evidence="2 3">
    <name type="scientific">Caldimonas caldifontis</name>
    <dbReference type="NCBI Taxonomy" id="1452508"/>
    <lineage>
        <taxon>Bacteria</taxon>
        <taxon>Pseudomonadati</taxon>
        <taxon>Pseudomonadota</taxon>
        <taxon>Betaproteobacteria</taxon>
        <taxon>Burkholderiales</taxon>
        <taxon>Sphaerotilaceae</taxon>
        <taxon>Caldimonas</taxon>
    </lineage>
</organism>
<evidence type="ECO:0000313" key="3">
    <source>
        <dbReference type="Proteomes" id="UP000238605"/>
    </source>
</evidence>
<dbReference type="EMBL" id="PSNX01000003">
    <property type="protein sequence ID" value="PPE67593.1"/>
    <property type="molecule type" value="Genomic_DNA"/>
</dbReference>
<proteinExistence type="predicted"/>
<keyword evidence="3" id="KW-1185">Reference proteome</keyword>
<dbReference type="AlphaFoldDB" id="A0A2S5SXU5"/>
<dbReference type="InterPro" id="IPR003744">
    <property type="entry name" value="YhhQ"/>
</dbReference>
<evidence type="ECO:0000313" key="2">
    <source>
        <dbReference type="EMBL" id="PPE67593.1"/>
    </source>
</evidence>
<dbReference type="OrthoDB" id="7065604at2"/>
<evidence type="ECO:0000256" key="1">
    <source>
        <dbReference type="SAM" id="Phobius"/>
    </source>
</evidence>